<dbReference type="Proteomes" id="UP000294558">
    <property type="component" value="Unassembled WGS sequence"/>
</dbReference>
<dbReference type="InterPro" id="IPR011611">
    <property type="entry name" value="PfkB_dom"/>
</dbReference>
<gene>
    <name evidence="5" type="ORF">BDK89_3120</name>
</gene>
<organism evidence="5 6">
    <name type="scientific">Ilumatobacter fluminis</name>
    <dbReference type="NCBI Taxonomy" id="467091"/>
    <lineage>
        <taxon>Bacteria</taxon>
        <taxon>Bacillati</taxon>
        <taxon>Actinomycetota</taxon>
        <taxon>Acidimicrobiia</taxon>
        <taxon>Acidimicrobiales</taxon>
        <taxon>Ilumatobacteraceae</taxon>
        <taxon>Ilumatobacter</taxon>
    </lineage>
</organism>
<dbReference type="Pfam" id="PF00294">
    <property type="entry name" value="PfkB"/>
    <property type="match status" value="1"/>
</dbReference>
<dbReference type="AlphaFoldDB" id="A0A4R7I2Q8"/>
<protein>
    <submittedName>
        <fullName evidence="5">Sugar/nucleoside kinase (Ribokinase family)</fullName>
    </submittedName>
</protein>
<keyword evidence="6" id="KW-1185">Reference proteome</keyword>
<sequence>MLVTLGDLVDDIVVDLDQPINEAADTHARIFHRRGGSAANVAARFARTGPARFIGQVGTDSVGMRLISELARDGVDVSFVRRDGRSASIVVLVDSEGERTMLVDRGSARALDGVESAWLEGATALHLTFYSLLDEPIATTSRRLAALAAERGVPLSIDLSSTTLLADAGIGGVDAMIADLRPSVVFANADEAATVGIDGPFAGAATVVKRGAASCVVYPVDCGSFEVPSIPVGSVADTTGAGDAFAAGFLGHADWSVDLAGAAAAGHAAAHELLVERGAGR</sequence>
<dbReference type="Gene3D" id="3.40.1190.20">
    <property type="match status" value="1"/>
</dbReference>
<keyword evidence="3 5" id="KW-0418">Kinase</keyword>
<dbReference type="PROSITE" id="PS00584">
    <property type="entry name" value="PFKB_KINASES_2"/>
    <property type="match status" value="1"/>
</dbReference>
<reference evidence="5 6" key="1">
    <citation type="submission" date="2019-03" db="EMBL/GenBank/DDBJ databases">
        <title>Sequencing the genomes of 1000 actinobacteria strains.</title>
        <authorList>
            <person name="Klenk H.-P."/>
        </authorList>
    </citation>
    <scope>NUCLEOTIDE SEQUENCE [LARGE SCALE GENOMIC DNA]</scope>
    <source>
        <strain evidence="5 6">DSM 18936</strain>
    </source>
</reference>
<keyword evidence="2" id="KW-0808">Transferase</keyword>
<proteinExistence type="inferred from homology"/>
<comment type="similarity">
    <text evidence="1">Belongs to the carbohydrate kinase PfkB family.</text>
</comment>
<dbReference type="GO" id="GO:0016301">
    <property type="term" value="F:kinase activity"/>
    <property type="evidence" value="ECO:0007669"/>
    <property type="project" value="UniProtKB-KW"/>
</dbReference>
<dbReference type="PANTHER" id="PTHR43320:SF3">
    <property type="entry name" value="CARBOHYDRATE KINASE PFKB DOMAIN-CONTAINING PROTEIN"/>
    <property type="match status" value="1"/>
</dbReference>
<evidence type="ECO:0000313" key="5">
    <source>
        <dbReference type="EMBL" id="TDT17510.1"/>
    </source>
</evidence>
<dbReference type="RefSeq" id="WP_166657613.1">
    <property type="nucleotide sequence ID" value="NZ_SOAU01000001.1"/>
</dbReference>
<dbReference type="InterPro" id="IPR029056">
    <property type="entry name" value="Ribokinase-like"/>
</dbReference>
<evidence type="ECO:0000256" key="2">
    <source>
        <dbReference type="ARBA" id="ARBA00022679"/>
    </source>
</evidence>
<feature type="domain" description="Carbohydrate kinase PfkB" evidence="4">
    <location>
        <begin position="3"/>
        <end position="279"/>
    </location>
</feature>
<dbReference type="SUPFAM" id="SSF53613">
    <property type="entry name" value="Ribokinase-like"/>
    <property type="match status" value="1"/>
</dbReference>
<dbReference type="EMBL" id="SOAU01000001">
    <property type="protein sequence ID" value="TDT17510.1"/>
    <property type="molecule type" value="Genomic_DNA"/>
</dbReference>
<dbReference type="InterPro" id="IPR052700">
    <property type="entry name" value="Carb_kinase_PfkB-like"/>
</dbReference>
<evidence type="ECO:0000256" key="3">
    <source>
        <dbReference type="ARBA" id="ARBA00022777"/>
    </source>
</evidence>
<evidence type="ECO:0000313" key="6">
    <source>
        <dbReference type="Proteomes" id="UP000294558"/>
    </source>
</evidence>
<accession>A0A4R7I2Q8</accession>
<dbReference type="PANTHER" id="PTHR43320">
    <property type="entry name" value="SUGAR KINASE"/>
    <property type="match status" value="1"/>
</dbReference>
<evidence type="ECO:0000256" key="1">
    <source>
        <dbReference type="ARBA" id="ARBA00010688"/>
    </source>
</evidence>
<comment type="caution">
    <text evidence="5">The sequence shown here is derived from an EMBL/GenBank/DDBJ whole genome shotgun (WGS) entry which is preliminary data.</text>
</comment>
<dbReference type="InterPro" id="IPR002173">
    <property type="entry name" value="Carboh/pur_kinase_PfkB_CS"/>
</dbReference>
<name>A0A4R7I2Q8_9ACTN</name>
<evidence type="ECO:0000259" key="4">
    <source>
        <dbReference type="Pfam" id="PF00294"/>
    </source>
</evidence>